<gene>
    <name evidence="2" type="ORF">K3152_10720</name>
</gene>
<evidence type="ECO:0000256" key="1">
    <source>
        <dbReference type="SAM" id="SignalP"/>
    </source>
</evidence>
<accession>A0ABS7IYS6</accession>
<dbReference type="RefSeq" id="WP_221574100.1">
    <property type="nucleotide sequence ID" value="NZ_JAIGNK010000003.1"/>
</dbReference>
<keyword evidence="1" id="KW-0732">Signal</keyword>
<proteinExistence type="predicted"/>
<name>A0ABS7IYS6_9SPHN</name>
<feature type="chain" id="PRO_5046818788" evidence="1">
    <location>
        <begin position="25"/>
        <end position="101"/>
    </location>
</feature>
<keyword evidence="3" id="KW-1185">Reference proteome</keyword>
<reference evidence="2 3" key="1">
    <citation type="submission" date="2021-08" db="EMBL/GenBank/DDBJ databases">
        <title>Comparative Genomics Analysis of the Genus Qipengyuania Reveals Extensive Genetic Diversity and Metabolic Versatility, Including the Description of Fifteen Novel Species.</title>
        <authorList>
            <person name="Liu Y."/>
        </authorList>
    </citation>
    <scope>NUCLEOTIDE SEQUENCE [LARGE SCALE GENOMIC DNA]</scope>
    <source>
        <strain evidence="2 3">1NDH17</strain>
    </source>
</reference>
<organism evidence="2 3">
    <name type="scientific">Qipengyuania polymorpha</name>
    <dbReference type="NCBI Taxonomy" id="2867234"/>
    <lineage>
        <taxon>Bacteria</taxon>
        <taxon>Pseudomonadati</taxon>
        <taxon>Pseudomonadota</taxon>
        <taxon>Alphaproteobacteria</taxon>
        <taxon>Sphingomonadales</taxon>
        <taxon>Erythrobacteraceae</taxon>
        <taxon>Qipengyuania</taxon>
    </lineage>
</organism>
<dbReference type="NCBIfam" id="TIGR04433">
    <property type="entry name" value="UrcA_uranyl"/>
    <property type="match status" value="1"/>
</dbReference>
<evidence type="ECO:0000313" key="2">
    <source>
        <dbReference type="EMBL" id="MBX7458718.1"/>
    </source>
</evidence>
<protein>
    <submittedName>
        <fullName evidence="2">UrcA family protein</fullName>
    </submittedName>
</protein>
<dbReference type="Proteomes" id="UP000783253">
    <property type="component" value="Unassembled WGS sequence"/>
</dbReference>
<sequence length="101" mass="10682">MKFLIAASATALGLLTVAAVPASAQQVRFEVEYADLNLQTAEGIEILDRRIEQAARKACGYGKVTTGSRIPSRKASKCVDELVAKANQQFATLTGKQAKGG</sequence>
<dbReference type="EMBL" id="JAIGNK010000003">
    <property type="protein sequence ID" value="MBX7458718.1"/>
    <property type="molecule type" value="Genomic_DNA"/>
</dbReference>
<comment type="caution">
    <text evidence="2">The sequence shown here is derived from an EMBL/GenBank/DDBJ whole genome shotgun (WGS) entry which is preliminary data.</text>
</comment>
<evidence type="ECO:0000313" key="3">
    <source>
        <dbReference type="Proteomes" id="UP000783253"/>
    </source>
</evidence>
<feature type="signal peptide" evidence="1">
    <location>
        <begin position="1"/>
        <end position="24"/>
    </location>
</feature>
<dbReference type="InterPro" id="IPR030972">
    <property type="entry name" value="UrcA_uranyl"/>
</dbReference>